<organism evidence="1 2">
    <name type="scientific">Knipowitschia caucasica</name>
    <name type="common">Caucasian dwarf goby</name>
    <name type="synonym">Pomatoschistus caucasicus</name>
    <dbReference type="NCBI Taxonomy" id="637954"/>
    <lineage>
        <taxon>Eukaryota</taxon>
        <taxon>Metazoa</taxon>
        <taxon>Chordata</taxon>
        <taxon>Craniata</taxon>
        <taxon>Vertebrata</taxon>
        <taxon>Euteleostomi</taxon>
        <taxon>Actinopterygii</taxon>
        <taxon>Neopterygii</taxon>
        <taxon>Teleostei</taxon>
        <taxon>Neoteleostei</taxon>
        <taxon>Acanthomorphata</taxon>
        <taxon>Gobiaria</taxon>
        <taxon>Gobiiformes</taxon>
        <taxon>Gobioidei</taxon>
        <taxon>Gobiidae</taxon>
        <taxon>Gobiinae</taxon>
        <taxon>Knipowitschia</taxon>
    </lineage>
</organism>
<accession>A0AAV2JSY8</accession>
<keyword evidence="2" id="KW-1185">Reference proteome</keyword>
<dbReference type="Proteomes" id="UP001497482">
    <property type="component" value="Chromosome 14"/>
</dbReference>
<name>A0AAV2JSY8_KNICA</name>
<sequence>MSHNLAVRYNLFERHGKNMFRELRLFDVIYARLNLQDTKNLELTSHLWVISDAAANPAYKKILGLMIKSWPGTIHFCHDSIRIMILGGNPK</sequence>
<reference evidence="1 2" key="1">
    <citation type="submission" date="2024-04" db="EMBL/GenBank/DDBJ databases">
        <authorList>
            <person name="Waldvogel A.-M."/>
            <person name="Schoenle A."/>
        </authorList>
    </citation>
    <scope>NUCLEOTIDE SEQUENCE [LARGE SCALE GENOMIC DNA]</scope>
</reference>
<dbReference type="AlphaFoldDB" id="A0AAV2JSY8"/>
<evidence type="ECO:0000313" key="1">
    <source>
        <dbReference type="EMBL" id="CAL1580610.1"/>
    </source>
</evidence>
<protein>
    <submittedName>
        <fullName evidence="1">Uncharacterized protein</fullName>
    </submittedName>
</protein>
<proteinExistence type="predicted"/>
<gene>
    <name evidence="1" type="ORF">KC01_LOCUS11432</name>
</gene>
<evidence type="ECO:0000313" key="2">
    <source>
        <dbReference type="Proteomes" id="UP001497482"/>
    </source>
</evidence>
<dbReference type="EMBL" id="OZ035836">
    <property type="protein sequence ID" value="CAL1580610.1"/>
    <property type="molecule type" value="Genomic_DNA"/>
</dbReference>